<proteinExistence type="predicted"/>
<feature type="signal peptide" evidence="1">
    <location>
        <begin position="1"/>
        <end position="23"/>
    </location>
</feature>
<dbReference type="Gene3D" id="1.20.120.1490">
    <property type="match status" value="1"/>
</dbReference>
<gene>
    <name evidence="2" type="ORF">K8I29_07080</name>
</gene>
<protein>
    <submittedName>
        <fullName evidence="2">Periplasmic heavy metal sensor</fullName>
    </submittedName>
</protein>
<feature type="chain" id="PRO_5037074213" evidence="1">
    <location>
        <begin position="24"/>
        <end position="135"/>
    </location>
</feature>
<accession>A0A953JBZ3</accession>
<reference evidence="2" key="2">
    <citation type="submission" date="2021-08" db="EMBL/GenBank/DDBJ databases">
        <authorList>
            <person name="Dalcin Martins P."/>
        </authorList>
    </citation>
    <scope>NUCLEOTIDE SEQUENCE</scope>
    <source>
        <strain evidence="2">MAG_39</strain>
    </source>
</reference>
<name>A0A953JBZ3_9BACT</name>
<dbReference type="EMBL" id="JAIOIV010000058">
    <property type="protein sequence ID" value="MBZ0155964.1"/>
    <property type="molecule type" value="Genomic_DNA"/>
</dbReference>
<comment type="caution">
    <text evidence="2">The sequence shown here is derived from an EMBL/GenBank/DDBJ whole genome shotgun (WGS) entry which is preliminary data.</text>
</comment>
<organism evidence="2 3">
    <name type="scientific">Candidatus Nitrobium versatile</name>
    <dbReference type="NCBI Taxonomy" id="2884831"/>
    <lineage>
        <taxon>Bacteria</taxon>
        <taxon>Pseudomonadati</taxon>
        <taxon>Nitrospirota</taxon>
        <taxon>Nitrospiria</taxon>
        <taxon>Nitrospirales</taxon>
        <taxon>Nitrospiraceae</taxon>
        <taxon>Candidatus Nitrobium</taxon>
    </lineage>
</organism>
<evidence type="ECO:0000256" key="1">
    <source>
        <dbReference type="SAM" id="SignalP"/>
    </source>
</evidence>
<keyword evidence="1" id="KW-0732">Signal</keyword>
<evidence type="ECO:0000313" key="2">
    <source>
        <dbReference type="EMBL" id="MBZ0155964.1"/>
    </source>
</evidence>
<dbReference type="AlphaFoldDB" id="A0A953JBZ3"/>
<evidence type="ECO:0000313" key="3">
    <source>
        <dbReference type="Proteomes" id="UP000705867"/>
    </source>
</evidence>
<dbReference type="Proteomes" id="UP000705867">
    <property type="component" value="Unassembled WGS sequence"/>
</dbReference>
<reference evidence="2" key="1">
    <citation type="journal article" date="2021" name="bioRxiv">
        <title>Unraveling nitrogen, sulfur and carbon metabolic pathways and microbial community transcriptional responses to substrate deprivation and toxicity stresses in a bioreactor mimicking anoxic brackish coastal sediment conditions.</title>
        <authorList>
            <person name="Martins P.D."/>
            <person name="Echeveste M.J."/>
            <person name="Arshad A."/>
            <person name="Kurth J."/>
            <person name="Ouboter H."/>
            <person name="Jetten M.S.M."/>
            <person name="Welte C.U."/>
        </authorList>
    </citation>
    <scope>NUCLEOTIDE SEQUENCE</scope>
    <source>
        <strain evidence="2">MAG_39</strain>
    </source>
</reference>
<sequence>MKRTVMAGVVVALVIALAAGAMAFGPGGGMGSGPCVGTGAALSPEQAQKQAQFQRDTLALRQKMLQLRTDLMTLRAQTKPDWEAIAAKQREMVDVRTALQKKAYEAGLAGCGNCGGMGMMGGMGRGMGRSGMGMM</sequence>